<feature type="site" description="Important for beta-aspartyl-AMP intermediate formation" evidence="11">
    <location>
        <position position="411"/>
    </location>
</feature>
<dbReference type="PROSITE" id="PS51278">
    <property type="entry name" value="GATASE_TYPE_2"/>
    <property type="match status" value="1"/>
</dbReference>
<dbReference type="CDD" id="cd00712">
    <property type="entry name" value="AsnB"/>
    <property type="match status" value="1"/>
</dbReference>
<dbReference type="SUPFAM" id="SSF56235">
    <property type="entry name" value="N-terminal nucleophile aminohydrolases (Ntn hydrolases)"/>
    <property type="match status" value="1"/>
</dbReference>
<dbReference type="PANTHER" id="PTHR43284:SF1">
    <property type="entry name" value="ASPARAGINE SYNTHETASE"/>
    <property type="match status" value="1"/>
</dbReference>
<dbReference type="InterPro" id="IPR001962">
    <property type="entry name" value="Asn_synthase"/>
</dbReference>
<comment type="catalytic activity">
    <reaction evidence="8">
        <text>L-aspartate + L-glutamine + ATP + H2O = L-asparagine + L-glutamate + AMP + diphosphate + H(+)</text>
        <dbReference type="Rhea" id="RHEA:12228"/>
        <dbReference type="ChEBI" id="CHEBI:15377"/>
        <dbReference type="ChEBI" id="CHEBI:15378"/>
        <dbReference type="ChEBI" id="CHEBI:29985"/>
        <dbReference type="ChEBI" id="CHEBI:29991"/>
        <dbReference type="ChEBI" id="CHEBI:30616"/>
        <dbReference type="ChEBI" id="CHEBI:33019"/>
        <dbReference type="ChEBI" id="CHEBI:58048"/>
        <dbReference type="ChEBI" id="CHEBI:58359"/>
        <dbReference type="ChEBI" id="CHEBI:456215"/>
        <dbReference type="EC" id="6.3.5.4"/>
    </reaction>
</comment>
<evidence type="ECO:0000256" key="7">
    <source>
        <dbReference type="ARBA" id="ARBA00022962"/>
    </source>
</evidence>
<feature type="binding site" evidence="10">
    <location>
        <position position="146"/>
    </location>
    <ligand>
        <name>L-glutamine</name>
        <dbReference type="ChEBI" id="CHEBI:58359"/>
    </ligand>
</feature>
<dbReference type="InterPro" id="IPR029055">
    <property type="entry name" value="Ntn_hydrolases_N"/>
</dbReference>
<dbReference type="PANTHER" id="PTHR43284">
    <property type="entry name" value="ASPARAGINE SYNTHETASE (GLUTAMINE-HYDROLYZING)"/>
    <property type="match status" value="1"/>
</dbReference>
<dbReference type="NCBIfam" id="TIGR01536">
    <property type="entry name" value="asn_synth_AEB"/>
    <property type="match status" value="1"/>
</dbReference>
<keyword evidence="7 9" id="KW-0315">Glutamine amidotransferase</keyword>
<protein>
    <recommendedName>
        <fullName evidence="3">asparagine synthase (glutamine-hydrolyzing)</fullName>
        <ecNumber evidence="3">6.3.5.4</ecNumber>
    </recommendedName>
</protein>
<dbReference type="InterPro" id="IPR051786">
    <property type="entry name" value="ASN_synthetase/amidase"/>
</dbReference>
<dbReference type="CDD" id="cd01991">
    <property type="entry name" value="Asn_synthase_B_C"/>
    <property type="match status" value="1"/>
</dbReference>
<dbReference type="Gene3D" id="3.40.50.620">
    <property type="entry name" value="HUPs"/>
    <property type="match status" value="1"/>
</dbReference>
<evidence type="ECO:0000256" key="5">
    <source>
        <dbReference type="ARBA" id="ARBA00022840"/>
    </source>
</evidence>
<dbReference type="EMBL" id="VBAK01000116">
    <property type="protein sequence ID" value="TMI89974.1"/>
    <property type="molecule type" value="Genomic_DNA"/>
</dbReference>
<dbReference type="InterPro" id="IPR033738">
    <property type="entry name" value="AsnB_N"/>
</dbReference>
<dbReference type="Gene3D" id="3.60.20.10">
    <property type="entry name" value="Glutamine Phosphoribosylpyrophosphate, subunit 1, domain 1"/>
    <property type="match status" value="1"/>
</dbReference>
<evidence type="ECO:0000256" key="2">
    <source>
        <dbReference type="ARBA" id="ARBA00005752"/>
    </source>
</evidence>
<evidence type="ECO:0000256" key="4">
    <source>
        <dbReference type="ARBA" id="ARBA00022741"/>
    </source>
</evidence>
<evidence type="ECO:0000259" key="12">
    <source>
        <dbReference type="PROSITE" id="PS51278"/>
    </source>
</evidence>
<dbReference type="InterPro" id="IPR017932">
    <property type="entry name" value="GATase_2_dom"/>
</dbReference>
<accession>A0A537K2J4</accession>
<dbReference type="PIRSF" id="PIRSF001589">
    <property type="entry name" value="Asn_synthetase_glu-h"/>
    <property type="match status" value="1"/>
</dbReference>
<feature type="active site" description="For GATase activity" evidence="9">
    <location>
        <position position="48"/>
    </location>
</feature>
<dbReference type="GO" id="GO:0005524">
    <property type="term" value="F:ATP binding"/>
    <property type="evidence" value="ECO:0007669"/>
    <property type="project" value="UniProtKB-KW"/>
</dbReference>
<dbReference type="AlphaFoldDB" id="A0A537K2J4"/>
<evidence type="ECO:0000256" key="8">
    <source>
        <dbReference type="ARBA" id="ARBA00048741"/>
    </source>
</evidence>
<dbReference type="GO" id="GO:0004066">
    <property type="term" value="F:asparagine synthase (glutamine-hydrolyzing) activity"/>
    <property type="evidence" value="ECO:0007669"/>
    <property type="project" value="UniProtKB-EC"/>
</dbReference>
<keyword evidence="9" id="KW-0028">Amino-acid biosynthesis</keyword>
<sequence length="682" mass="76486">MYGITIYAITIRKVGSGQPSHGEDTVLFGFQTIRISRTNGRGGVASVCGIAGIVKLDSHDAAEKARLRQMCGVLRHRGPDGEGIIADGPAGFGNRRLAIVDVAGGHLPMANEDETVWIAYNGEVYNHAALRPGLEQRGHRYRTRSDAETILHLYEEDGERCVERLQGMFAFAIWDRVRRRLLLARDRLGIKPLYYAITDDEVLFASEIKAILAAGSIRPAFNEAVIPEFLATRFVAGDETFFRGIRKLLPGRTLSWSAEDGFRERRYWRLPAEIHETSAPPQEVAREVRAGLEAAVRSHLMSDVPLGLFLSGGLDSSGLAALMAPMASEPIRTFAVGFAEQEANELQYARLVARAVGAEHREVVVSPAEFFSALPGLVWHEDEPIAFTSSVPLYFVSRLAREHVKVVLTGEGSDELFLGYPWYRVTSWNDRLGRAYRAVAPRPLRDRIRGAIPSLPPRLGRYARRSFLALEPSLRGLFYENFAVFPVALQRELQADPGFLDGRDPYAEEMRCYTEAPGGMLERMSHADLQTYLTELLMKQDQMSMAASVESRVPFLDHKFVEYVAAMPSRYKLRGWRTKAVLRAALRDIVPGEILTRRKMGFPVPVGRWLRGPFWPIVEEFVLGPRALRRGFFQPAALRRLAEEHRAGIREHGDRLWLLVNLEIWQRLFLDGEAVAAIGLSA</sequence>
<evidence type="ECO:0000313" key="14">
    <source>
        <dbReference type="Proteomes" id="UP000318509"/>
    </source>
</evidence>
<evidence type="ECO:0000256" key="6">
    <source>
        <dbReference type="ARBA" id="ARBA00022888"/>
    </source>
</evidence>
<proteinExistence type="inferred from homology"/>
<evidence type="ECO:0000256" key="9">
    <source>
        <dbReference type="PIRSR" id="PIRSR001589-1"/>
    </source>
</evidence>
<dbReference type="SUPFAM" id="SSF52402">
    <property type="entry name" value="Adenine nucleotide alpha hydrolases-like"/>
    <property type="match status" value="1"/>
</dbReference>
<dbReference type="InterPro" id="IPR006426">
    <property type="entry name" value="Asn_synth_AEB"/>
</dbReference>
<dbReference type="Pfam" id="PF00733">
    <property type="entry name" value="Asn_synthase"/>
    <property type="match status" value="1"/>
</dbReference>
<dbReference type="EC" id="6.3.5.4" evidence="3"/>
<evidence type="ECO:0000256" key="10">
    <source>
        <dbReference type="PIRSR" id="PIRSR001589-2"/>
    </source>
</evidence>
<gene>
    <name evidence="13" type="primary">asnB</name>
    <name evidence="13" type="ORF">E6H00_08085</name>
</gene>
<keyword evidence="5 10" id="KW-0067">ATP-binding</keyword>
<reference evidence="13 14" key="1">
    <citation type="journal article" date="2019" name="Nat. Microbiol.">
        <title>Mediterranean grassland soil C-N compound turnover is dependent on rainfall and depth, and is mediated by genomically divergent microorganisms.</title>
        <authorList>
            <person name="Diamond S."/>
            <person name="Andeer P.F."/>
            <person name="Li Z."/>
            <person name="Crits-Christoph A."/>
            <person name="Burstein D."/>
            <person name="Anantharaman K."/>
            <person name="Lane K.R."/>
            <person name="Thomas B.C."/>
            <person name="Pan C."/>
            <person name="Northen T.R."/>
            <person name="Banfield J.F."/>
        </authorList>
    </citation>
    <scope>NUCLEOTIDE SEQUENCE [LARGE SCALE GENOMIC DNA]</scope>
    <source>
        <strain evidence="13">NP_3</strain>
    </source>
</reference>
<comment type="caution">
    <text evidence="13">The sequence shown here is derived from an EMBL/GenBank/DDBJ whole genome shotgun (WGS) entry which is preliminary data.</text>
</comment>
<keyword evidence="6 9" id="KW-0061">Asparagine biosynthesis</keyword>
<keyword evidence="4 10" id="KW-0547">Nucleotide-binding</keyword>
<evidence type="ECO:0000256" key="1">
    <source>
        <dbReference type="ARBA" id="ARBA00005187"/>
    </source>
</evidence>
<organism evidence="13 14">
    <name type="scientific">Candidatus Segetimicrobium genomatis</name>
    <dbReference type="NCBI Taxonomy" id="2569760"/>
    <lineage>
        <taxon>Bacteria</taxon>
        <taxon>Bacillati</taxon>
        <taxon>Candidatus Sysuimicrobiota</taxon>
        <taxon>Candidatus Sysuimicrobiia</taxon>
        <taxon>Candidatus Sysuimicrobiales</taxon>
        <taxon>Candidatus Segetimicrobiaceae</taxon>
        <taxon>Candidatus Segetimicrobium</taxon>
    </lineage>
</organism>
<comment type="similarity">
    <text evidence="2">Belongs to the asparagine synthetase family.</text>
</comment>
<dbReference type="Pfam" id="PF13537">
    <property type="entry name" value="GATase_7"/>
    <property type="match status" value="1"/>
</dbReference>
<dbReference type="GO" id="GO:0006529">
    <property type="term" value="P:asparagine biosynthetic process"/>
    <property type="evidence" value="ECO:0007669"/>
    <property type="project" value="UniProtKB-KW"/>
</dbReference>
<evidence type="ECO:0000256" key="11">
    <source>
        <dbReference type="PIRSR" id="PIRSR001589-3"/>
    </source>
</evidence>
<dbReference type="InterPro" id="IPR014729">
    <property type="entry name" value="Rossmann-like_a/b/a_fold"/>
</dbReference>
<dbReference type="Proteomes" id="UP000318509">
    <property type="component" value="Unassembled WGS sequence"/>
</dbReference>
<comment type="pathway">
    <text evidence="1">Amino-acid biosynthesis; L-asparagine biosynthesis; L-asparagine from L-aspartate (L-Gln route): step 1/1.</text>
</comment>
<evidence type="ECO:0000313" key="13">
    <source>
        <dbReference type="EMBL" id="TMI89974.1"/>
    </source>
</evidence>
<keyword evidence="13" id="KW-0436">Ligase</keyword>
<name>A0A537K2J4_9BACT</name>
<feature type="binding site" evidence="10">
    <location>
        <position position="336"/>
    </location>
    <ligand>
        <name>ATP</name>
        <dbReference type="ChEBI" id="CHEBI:30616"/>
    </ligand>
</feature>
<dbReference type="GO" id="GO:0005829">
    <property type="term" value="C:cytosol"/>
    <property type="evidence" value="ECO:0007669"/>
    <property type="project" value="TreeGrafter"/>
</dbReference>
<feature type="domain" description="Glutamine amidotransferase type-2" evidence="12">
    <location>
        <begin position="48"/>
        <end position="259"/>
    </location>
</feature>
<evidence type="ECO:0000256" key="3">
    <source>
        <dbReference type="ARBA" id="ARBA00012737"/>
    </source>
</evidence>